<evidence type="ECO:0000313" key="1">
    <source>
        <dbReference type="EMBL" id="VTJ67629.1"/>
    </source>
</evidence>
<comment type="caution">
    <text evidence="1">The sequence shown here is derived from an EMBL/GenBank/DDBJ whole genome shotgun (WGS) entry which is preliminary data.</text>
</comment>
<dbReference type="Proteomes" id="UP000335636">
    <property type="component" value="Unassembled WGS sequence"/>
</dbReference>
<sequence>MVITQKLAWNGRKGDSGKPSAKEGRGLFLGTKKRPALPKLSASTHARFGFVVGLSGILHWAPGEEGRWEESTIVSAW</sequence>
<accession>A0A5E4BFG9</accession>
<proteinExistence type="predicted"/>
<protein>
    <submittedName>
        <fullName evidence="1">Uncharacterized protein</fullName>
    </submittedName>
</protein>
<evidence type="ECO:0000313" key="2">
    <source>
        <dbReference type="Proteomes" id="UP000335636"/>
    </source>
</evidence>
<keyword evidence="2" id="KW-1185">Reference proteome</keyword>
<reference evidence="1" key="1">
    <citation type="submission" date="2019-04" db="EMBL/GenBank/DDBJ databases">
        <authorList>
            <person name="Alioto T."/>
            <person name="Alioto T."/>
        </authorList>
    </citation>
    <scope>NUCLEOTIDE SEQUENCE [LARGE SCALE GENOMIC DNA]</scope>
</reference>
<dbReference type="EMBL" id="CABDUW010000390">
    <property type="protein sequence ID" value="VTJ67629.1"/>
    <property type="molecule type" value="Genomic_DNA"/>
</dbReference>
<gene>
    <name evidence="1" type="ORF">MONAX_5E018661</name>
</gene>
<organism evidence="1 2">
    <name type="scientific">Marmota monax</name>
    <name type="common">Woodchuck</name>
    <dbReference type="NCBI Taxonomy" id="9995"/>
    <lineage>
        <taxon>Eukaryota</taxon>
        <taxon>Metazoa</taxon>
        <taxon>Chordata</taxon>
        <taxon>Craniata</taxon>
        <taxon>Vertebrata</taxon>
        <taxon>Euteleostomi</taxon>
        <taxon>Mammalia</taxon>
        <taxon>Eutheria</taxon>
        <taxon>Euarchontoglires</taxon>
        <taxon>Glires</taxon>
        <taxon>Rodentia</taxon>
        <taxon>Sciuromorpha</taxon>
        <taxon>Sciuridae</taxon>
        <taxon>Xerinae</taxon>
        <taxon>Marmotini</taxon>
        <taxon>Marmota</taxon>
    </lineage>
</organism>
<feature type="non-terminal residue" evidence="1">
    <location>
        <position position="77"/>
    </location>
</feature>
<name>A0A5E4BFG9_MARMO</name>
<dbReference type="AlphaFoldDB" id="A0A5E4BFG9"/>